<dbReference type="Proteomes" id="UP000615446">
    <property type="component" value="Unassembled WGS sequence"/>
</dbReference>
<sequence length="203" mass="23384">MATPSHSPSVNENNEPVKGSALVRLYKPANIFPITFSLLHICPSLLCDTRGAGILFNTKKARYYLLSLSPFTTTNISTNYFSVITNDTDLPVLLKEKLCSIRTRMDSDSSNNRRTKTYIRFANRDHVIYLGFYLRYKLECNLPAASVMSNKRWRCGEHYNEINVCHQSGRHVPRDAKYYADELKRRAKKKKGNPREVKHIHSN</sequence>
<comment type="caution">
    <text evidence="1">The sequence shown here is derived from an EMBL/GenBank/DDBJ whole genome shotgun (WGS) entry which is preliminary data.</text>
</comment>
<gene>
    <name evidence="1" type="ORF">RCL2_002859600</name>
</gene>
<name>A0A8H3R3N3_9GLOM</name>
<dbReference type="OrthoDB" id="2440711at2759"/>
<reference evidence="1" key="1">
    <citation type="submission" date="2019-10" db="EMBL/GenBank/DDBJ databases">
        <title>Conservation and host-specific expression of non-tandemly repeated heterogenous ribosome RNA gene in arbuscular mycorrhizal fungi.</title>
        <authorList>
            <person name="Maeda T."/>
            <person name="Kobayashi Y."/>
            <person name="Nakagawa T."/>
            <person name="Ezawa T."/>
            <person name="Yamaguchi K."/>
            <person name="Bino T."/>
            <person name="Nishimoto Y."/>
            <person name="Shigenobu S."/>
            <person name="Kawaguchi M."/>
        </authorList>
    </citation>
    <scope>NUCLEOTIDE SEQUENCE</scope>
    <source>
        <strain evidence="1">HR1</strain>
    </source>
</reference>
<evidence type="ECO:0000313" key="1">
    <source>
        <dbReference type="EMBL" id="GET02214.1"/>
    </source>
</evidence>
<protein>
    <submittedName>
        <fullName evidence="1">Uncharacterized protein</fullName>
    </submittedName>
</protein>
<dbReference type="EMBL" id="BLAL01000304">
    <property type="protein sequence ID" value="GET02214.1"/>
    <property type="molecule type" value="Genomic_DNA"/>
</dbReference>
<organism evidence="1 2">
    <name type="scientific">Rhizophagus clarus</name>
    <dbReference type="NCBI Taxonomy" id="94130"/>
    <lineage>
        <taxon>Eukaryota</taxon>
        <taxon>Fungi</taxon>
        <taxon>Fungi incertae sedis</taxon>
        <taxon>Mucoromycota</taxon>
        <taxon>Glomeromycotina</taxon>
        <taxon>Glomeromycetes</taxon>
        <taxon>Glomerales</taxon>
        <taxon>Glomeraceae</taxon>
        <taxon>Rhizophagus</taxon>
    </lineage>
</organism>
<dbReference type="AlphaFoldDB" id="A0A8H3R3N3"/>
<accession>A0A8H3R3N3</accession>
<evidence type="ECO:0000313" key="2">
    <source>
        <dbReference type="Proteomes" id="UP000615446"/>
    </source>
</evidence>
<proteinExistence type="predicted"/>